<name>A0A8S0Z6L3_ARCPL</name>
<dbReference type="InterPro" id="IPR043504">
    <property type="entry name" value="Peptidase_S1_PA_chymotrypsin"/>
</dbReference>
<dbReference type="OrthoDB" id="7258147at2759"/>
<dbReference type="Pfam" id="PF00089">
    <property type="entry name" value="Trypsin"/>
    <property type="match status" value="1"/>
</dbReference>
<organism evidence="2 3">
    <name type="scientific">Arctia plantaginis</name>
    <name type="common">Wood tiger moth</name>
    <name type="synonym">Phalaena plantaginis</name>
    <dbReference type="NCBI Taxonomy" id="874455"/>
    <lineage>
        <taxon>Eukaryota</taxon>
        <taxon>Metazoa</taxon>
        <taxon>Ecdysozoa</taxon>
        <taxon>Arthropoda</taxon>
        <taxon>Hexapoda</taxon>
        <taxon>Insecta</taxon>
        <taxon>Pterygota</taxon>
        <taxon>Neoptera</taxon>
        <taxon>Endopterygota</taxon>
        <taxon>Lepidoptera</taxon>
        <taxon>Glossata</taxon>
        <taxon>Ditrysia</taxon>
        <taxon>Noctuoidea</taxon>
        <taxon>Erebidae</taxon>
        <taxon>Arctiinae</taxon>
        <taxon>Arctia</taxon>
    </lineage>
</organism>
<feature type="domain" description="Peptidase S1" evidence="1">
    <location>
        <begin position="1"/>
        <end position="271"/>
    </location>
</feature>
<dbReference type="AlphaFoldDB" id="A0A8S0Z6L3"/>
<keyword evidence="3" id="KW-1185">Reference proteome</keyword>
<dbReference type="GO" id="GO:0006508">
    <property type="term" value="P:proteolysis"/>
    <property type="evidence" value="ECO:0007669"/>
    <property type="project" value="InterPro"/>
</dbReference>
<dbReference type="InterPro" id="IPR001254">
    <property type="entry name" value="Trypsin_dom"/>
</dbReference>
<dbReference type="Gene3D" id="2.40.10.10">
    <property type="entry name" value="Trypsin-like serine proteases"/>
    <property type="match status" value="1"/>
</dbReference>
<reference evidence="2 3" key="1">
    <citation type="submission" date="2020-04" db="EMBL/GenBank/DDBJ databases">
        <authorList>
            <person name="Wallbank WR R."/>
            <person name="Pardo Diaz C."/>
            <person name="Kozak K."/>
            <person name="Martin S."/>
            <person name="Jiggins C."/>
            <person name="Moest M."/>
            <person name="Warren A I."/>
            <person name="Byers J.R.P. K."/>
            <person name="Montejo-Kovacevich G."/>
            <person name="Yen C E."/>
        </authorList>
    </citation>
    <scope>NUCLEOTIDE SEQUENCE [LARGE SCALE GENOMIC DNA]</scope>
</reference>
<dbReference type="PROSITE" id="PS50240">
    <property type="entry name" value="TRYPSIN_DOM"/>
    <property type="match status" value="1"/>
</dbReference>
<proteinExistence type="predicted"/>
<dbReference type="InterPro" id="IPR009003">
    <property type="entry name" value="Peptidase_S1_PA"/>
</dbReference>
<protein>
    <recommendedName>
        <fullName evidence="1">Peptidase S1 domain-containing protein</fullName>
    </recommendedName>
</protein>
<dbReference type="GO" id="GO:0004252">
    <property type="term" value="F:serine-type endopeptidase activity"/>
    <property type="evidence" value="ECO:0007669"/>
    <property type="project" value="InterPro"/>
</dbReference>
<dbReference type="EMBL" id="CADEBC010000208">
    <property type="protein sequence ID" value="CAB3226105.1"/>
    <property type="molecule type" value="Genomic_DNA"/>
</dbReference>
<accession>A0A8S0Z6L3</accession>
<dbReference type="Proteomes" id="UP000494106">
    <property type="component" value="Unassembled WGS sequence"/>
</dbReference>
<dbReference type="SUPFAM" id="SSF50494">
    <property type="entry name" value="Trypsin-like serine proteases"/>
    <property type="match status" value="1"/>
</dbReference>
<evidence type="ECO:0000313" key="2">
    <source>
        <dbReference type="EMBL" id="CAB3226105.1"/>
    </source>
</evidence>
<comment type="caution">
    <text evidence="2">The sequence shown here is derived from an EMBL/GenBank/DDBJ whole genome shotgun (WGS) entry which is preliminary data.</text>
</comment>
<evidence type="ECO:0000313" key="3">
    <source>
        <dbReference type="Proteomes" id="UP000494106"/>
    </source>
</evidence>
<evidence type="ECO:0000259" key="1">
    <source>
        <dbReference type="PROSITE" id="PS50240"/>
    </source>
</evidence>
<sequence>MHCDSRQPFKPREGSVPFIVYFTSRYRGMCVGSLVSRTAVITAAVCVTNPIADIRDKRPINVVTGTTYRHPRRGIRVQVTKLLVPNLKKIPQSNRGYLMSKSCAVMILKRKVPDALVEIPLRPIKIDYKGEETLSYQEECLMVGWHFFFKGDKIFPVNRFLLQRNLRAQFLNVVKKVVWCEALSMKFQKALSNLGFMGFFDQSAYLCVRDGMYGAPLICKGAAVGMLMAPDAQWSNCTGFSNLVHRFAGSYLTDFMACISKLFVEEDVMHWETMKKSFYDSSFEDYDFVPSLYDKLIPVDSSEEGH</sequence>
<gene>
    <name evidence="2" type="ORF">APLA_LOCUS2721</name>
</gene>